<reference evidence="2 3" key="1">
    <citation type="submission" date="2018-06" db="EMBL/GenBank/DDBJ databases">
        <title>Echinicola strongylocentroti sp. nov., isolated from a sea urchin Strongylocentrotus intermedius.</title>
        <authorList>
            <person name="Bae S.S."/>
        </authorList>
    </citation>
    <scope>NUCLEOTIDE SEQUENCE [LARGE SCALE GENOMIC DNA]</scope>
    <source>
        <strain evidence="2 3">MEBiC08714</strain>
    </source>
</reference>
<sequence length="79" mass="9149">MNIAVKKIELIEWLAGIEDKSLLKQVETLKKKSIVEAYEAKMKPMTSQQYSSLLDCAEEDYRNGRTNPQEGLEKESENW</sequence>
<evidence type="ECO:0008006" key="4">
    <source>
        <dbReference type="Google" id="ProtNLM"/>
    </source>
</evidence>
<name>A0A2Z4IDI5_9BACT</name>
<keyword evidence="3" id="KW-1185">Reference proteome</keyword>
<protein>
    <recommendedName>
        <fullName evidence="4">Addiction module protein</fullName>
    </recommendedName>
</protein>
<accession>A0A2Z4IDI5</accession>
<dbReference type="EMBL" id="CP030041">
    <property type="protein sequence ID" value="AWW28880.1"/>
    <property type="molecule type" value="Genomic_DNA"/>
</dbReference>
<proteinExistence type="predicted"/>
<dbReference type="Proteomes" id="UP000248688">
    <property type="component" value="Chromosome"/>
</dbReference>
<dbReference type="KEGG" id="est:DN752_01330"/>
<evidence type="ECO:0000313" key="2">
    <source>
        <dbReference type="EMBL" id="AWW28880.1"/>
    </source>
</evidence>
<evidence type="ECO:0000256" key="1">
    <source>
        <dbReference type="SAM" id="MobiDB-lite"/>
    </source>
</evidence>
<gene>
    <name evidence="2" type="ORF">DN752_01330</name>
</gene>
<dbReference type="OrthoDB" id="840077at2"/>
<evidence type="ECO:0000313" key="3">
    <source>
        <dbReference type="Proteomes" id="UP000248688"/>
    </source>
</evidence>
<feature type="region of interest" description="Disordered" evidence="1">
    <location>
        <begin position="59"/>
        <end position="79"/>
    </location>
</feature>
<dbReference type="AlphaFoldDB" id="A0A2Z4IDI5"/>
<organism evidence="2 3">
    <name type="scientific">Echinicola strongylocentroti</name>
    <dbReference type="NCBI Taxonomy" id="1795355"/>
    <lineage>
        <taxon>Bacteria</taxon>
        <taxon>Pseudomonadati</taxon>
        <taxon>Bacteroidota</taxon>
        <taxon>Cytophagia</taxon>
        <taxon>Cytophagales</taxon>
        <taxon>Cyclobacteriaceae</taxon>
        <taxon>Echinicola</taxon>
    </lineage>
</organism>